<dbReference type="Gene3D" id="2.20.28.10">
    <property type="match status" value="1"/>
</dbReference>
<feature type="region of interest" description="Disordered" evidence="15">
    <location>
        <begin position="891"/>
        <end position="926"/>
    </location>
</feature>
<reference evidence="18" key="1">
    <citation type="submission" date="2016-06" db="EMBL/GenBank/DDBJ databases">
        <title>First high quality genome sequence of Plasmodium coatneyi using continuous long reads from single molecule, real-time sequencing.</title>
        <authorList>
            <person name="Chien J.-T."/>
            <person name="Pakala S.B."/>
            <person name="Geraldo J.A."/>
            <person name="Lapp S.A."/>
            <person name="Barnwell J.W."/>
            <person name="Kissinger J.C."/>
            <person name="Galinski M.R."/>
            <person name="Humphrey J.C."/>
        </authorList>
    </citation>
    <scope>NUCLEOTIDE SEQUENCE [LARGE SCALE GENOMIC DNA]</scope>
    <source>
        <strain evidence="18">Hackeri</strain>
    </source>
</reference>
<dbReference type="AlphaFoldDB" id="A0A1B1DV22"/>
<dbReference type="EC" id="3.6.4.12" evidence="3"/>
<comment type="subcellular location">
    <subcellularLocation>
        <location evidence="1">Nucleus</location>
    </subcellularLocation>
</comment>
<dbReference type="PANTHER" id="PTHR11630">
    <property type="entry name" value="DNA REPLICATION LICENSING FACTOR MCM FAMILY MEMBER"/>
    <property type="match status" value="1"/>
</dbReference>
<keyword evidence="18" id="KW-1185">Reference proteome</keyword>
<dbReference type="Pfam" id="PF17855">
    <property type="entry name" value="MCM_lid"/>
    <property type="match status" value="1"/>
</dbReference>
<dbReference type="InterPro" id="IPR001208">
    <property type="entry name" value="MCM_dom"/>
</dbReference>
<evidence type="ECO:0000256" key="11">
    <source>
        <dbReference type="ARBA" id="ARBA00023242"/>
    </source>
</evidence>
<evidence type="ECO:0000256" key="7">
    <source>
        <dbReference type="ARBA" id="ARBA00022806"/>
    </source>
</evidence>
<feature type="compositionally biased region" description="Basic and acidic residues" evidence="15">
    <location>
        <begin position="911"/>
        <end position="922"/>
    </location>
</feature>
<dbReference type="KEGG" id="pcot:PCOAH_00007430"/>
<dbReference type="EMBL" id="CP016242">
    <property type="protein sequence ID" value="ANQ06620.1"/>
    <property type="molecule type" value="Genomic_DNA"/>
</dbReference>
<evidence type="ECO:0000256" key="4">
    <source>
        <dbReference type="ARBA" id="ARBA00022741"/>
    </source>
</evidence>
<comment type="similarity">
    <text evidence="2 14">Belongs to the MCM family.</text>
</comment>
<gene>
    <name evidence="17" type="ORF">PCOAH_00007430</name>
</gene>
<accession>A0A1B1DV22</accession>
<evidence type="ECO:0000256" key="1">
    <source>
        <dbReference type="ARBA" id="ARBA00004123"/>
    </source>
</evidence>
<dbReference type="SUPFAM" id="SSF50249">
    <property type="entry name" value="Nucleic acid-binding proteins"/>
    <property type="match status" value="1"/>
</dbReference>
<dbReference type="Proteomes" id="UP000092716">
    <property type="component" value="Chromosome 4"/>
</dbReference>
<feature type="compositionally biased region" description="Polar residues" evidence="15">
    <location>
        <begin position="523"/>
        <end position="536"/>
    </location>
</feature>
<dbReference type="GO" id="GO:0006260">
    <property type="term" value="P:DNA replication"/>
    <property type="evidence" value="ECO:0007669"/>
    <property type="project" value="InterPro"/>
</dbReference>
<evidence type="ECO:0000256" key="13">
    <source>
        <dbReference type="ARBA" id="ARBA00047995"/>
    </source>
</evidence>
<evidence type="ECO:0000256" key="3">
    <source>
        <dbReference type="ARBA" id="ARBA00012551"/>
    </source>
</evidence>
<dbReference type="GO" id="GO:0005634">
    <property type="term" value="C:nucleus"/>
    <property type="evidence" value="ECO:0007669"/>
    <property type="project" value="UniProtKB-SubCell"/>
</dbReference>
<evidence type="ECO:0000256" key="8">
    <source>
        <dbReference type="ARBA" id="ARBA00022840"/>
    </source>
</evidence>
<dbReference type="GO" id="GO:0042555">
    <property type="term" value="C:MCM complex"/>
    <property type="evidence" value="ECO:0007669"/>
    <property type="project" value="TreeGrafter"/>
</dbReference>
<dbReference type="GO" id="GO:0005524">
    <property type="term" value="F:ATP binding"/>
    <property type="evidence" value="ECO:0007669"/>
    <property type="project" value="UniProtKB-KW"/>
</dbReference>
<dbReference type="GO" id="GO:0000724">
    <property type="term" value="P:double-strand break repair via homologous recombination"/>
    <property type="evidence" value="ECO:0007669"/>
    <property type="project" value="UniProtKB-ARBA"/>
</dbReference>
<dbReference type="InterPro" id="IPR012340">
    <property type="entry name" value="NA-bd_OB-fold"/>
</dbReference>
<dbReference type="Gene3D" id="3.40.50.300">
    <property type="entry name" value="P-loop containing nucleotide triphosphate hydrolases"/>
    <property type="match status" value="1"/>
</dbReference>
<feature type="region of interest" description="Disordered" evidence="15">
    <location>
        <begin position="119"/>
        <end position="145"/>
    </location>
</feature>
<evidence type="ECO:0000256" key="5">
    <source>
        <dbReference type="ARBA" id="ARBA00022763"/>
    </source>
</evidence>
<dbReference type="InterPro" id="IPR041562">
    <property type="entry name" value="MCM_lid"/>
</dbReference>
<evidence type="ECO:0000256" key="12">
    <source>
        <dbReference type="ARBA" id="ARBA00042306"/>
    </source>
</evidence>
<dbReference type="RefSeq" id="XP_019913315.1">
    <property type="nucleotide sequence ID" value="XM_020057553.1"/>
</dbReference>
<dbReference type="Pfam" id="PF17207">
    <property type="entry name" value="MCM_OB"/>
    <property type="match status" value="1"/>
</dbReference>
<dbReference type="PANTHER" id="PTHR11630:SF47">
    <property type="entry name" value="DNA HELICASE MCM8"/>
    <property type="match status" value="1"/>
</dbReference>
<feature type="region of interest" description="Disordered" evidence="15">
    <location>
        <begin position="523"/>
        <end position="572"/>
    </location>
</feature>
<keyword evidence="6" id="KW-0378">Hydrolase</keyword>
<evidence type="ECO:0000256" key="2">
    <source>
        <dbReference type="ARBA" id="ARBA00008010"/>
    </source>
</evidence>
<evidence type="ECO:0000256" key="15">
    <source>
        <dbReference type="SAM" id="MobiDB-lite"/>
    </source>
</evidence>
<dbReference type="GO" id="GO:0016787">
    <property type="term" value="F:hydrolase activity"/>
    <property type="evidence" value="ECO:0007669"/>
    <property type="project" value="UniProtKB-KW"/>
</dbReference>
<dbReference type="GeneID" id="30907466"/>
<keyword evidence="11" id="KW-0539">Nucleus</keyword>
<dbReference type="OrthoDB" id="422555at2759"/>
<dbReference type="SUPFAM" id="SSF52540">
    <property type="entry name" value="P-loop containing nucleoside triphosphate hydrolases"/>
    <property type="match status" value="1"/>
</dbReference>
<feature type="domain" description="MCM C-terminal AAA(+) ATPase" evidence="16">
    <location>
        <begin position="674"/>
        <end position="881"/>
    </location>
</feature>
<organism evidence="17 18">
    <name type="scientific">Plasmodium coatneyi</name>
    <dbReference type="NCBI Taxonomy" id="208452"/>
    <lineage>
        <taxon>Eukaryota</taxon>
        <taxon>Sar</taxon>
        <taxon>Alveolata</taxon>
        <taxon>Apicomplexa</taxon>
        <taxon>Aconoidasida</taxon>
        <taxon>Haemosporida</taxon>
        <taxon>Plasmodiidae</taxon>
        <taxon>Plasmodium</taxon>
    </lineage>
</organism>
<dbReference type="PROSITE" id="PS50051">
    <property type="entry name" value="MCM_2"/>
    <property type="match status" value="1"/>
</dbReference>
<dbReference type="InterPro" id="IPR018525">
    <property type="entry name" value="MCM_CS"/>
</dbReference>
<dbReference type="GO" id="GO:0017116">
    <property type="term" value="F:single-stranded DNA helicase activity"/>
    <property type="evidence" value="ECO:0007669"/>
    <property type="project" value="TreeGrafter"/>
</dbReference>
<proteinExistence type="inferred from homology"/>
<protein>
    <recommendedName>
        <fullName evidence="3">DNA helicase</fullName>
        <ecNumber evidence="3">3.6.4.12</ecNumber>
    </recommendedName>
    <alternativeName>
        <fullName evidence="12">Minichromosome maintenance 8</fullName>
    </alternativeName>
</protein>
<dbReference type="Gene3D" id="2.40.50.140">
    <property type="entry name" value="Nucleic acid-binding proteins"/>
    <property type="match status" value="1"/>
</dbReference>
<dbReference type="InterPro" id="IPR033762">
    <property type="entry name" value="MCM_OB"/>
</dbReference>
<dbReference type="InterPro" id="IPR027417">
    <property type="entry name" value="P-loop_NTPase"/>
</dbReference>
<keyword evidence="7" id="KW-0347">Helicase</keyword>
<name>A0A1B1DV22_9APIC</name>
<dbReference type="PRINTS" id="PR01657">
    <property type="entry name" value="MCMFAMILY"/>
</dbReference>
<dbReference type="SMART" id="SM00350">
    <property type="entry name" value="MCM"/>
    <property type="match status" value="1"/>
</dbReference>
<keyword evidence="9 14" id="KW-0238">DNA-binding</keyword>
<feature type="compositionally biased region" description="Basic residues" evidence="15">
    <location>
        <begin position="891"/>
        <end position="903"/>
    </location>
</feature>
<keyword evidence="8 14" id="KW-0067">ATP-binding</keyword>
<evidence type="ECO:0000256" key="14">
    <source>
        <dbReference type="RuleBase" id="RU004070"/>
    </source>
</evidence>
<dbReference type="InterPro" id="IPR031327">
    <property type="entry name" value="MCM"/>
</dbReference>
<evidence type="ECO:0000313" key="18">
    <source>
        <dbReference type="Proteomes" id="UP000092716"/>
    </source>
</evidence>
<dbReference type="GO" id="GO:0003697">
    <property type="term" value="F:single-stranded DNA binding"/>
    <property type="evidence" value="ECO:0007669"/>
    <property type="project" value="TreeGrafter"/>
</dbReference>
<evidence type="ECO:0000256" key="10">
    <source>
        <dbReference type="ARBA" id="ARBA00023204"/>
    </source>
</evidence>
<keyword evidence="10" id="KW-0234">DNA repair</keyword>
<feature type="region of interest" description="Disordered" evidence="15">
    <location>
        <begin position="601"/>
        <end position="650"/>
    </location>
</feature>
<keyword evidence="5" id="KW-0227">DNA damage</keyword>
<evidence type="ECO:0000256" key="6">
    <source>
        <dbReference type="ARBA" id="ARBA00022801"/>
    </source>
</evidence>
<comment type="catalytic activity">
    <reaction evidence="13">
        <text>ATP + H2O = ADP + phosphate + H(+)</text>
        <dbReference type="Rhea" id="RHEA:13065"/>
        <dbReference type="ChEBI" id="CHEBI:15377"/>
        <dbReference type="ChEBI" id="CHEBI:15378"/>
        <dbReference type="ChEBI" id="CHEBI:30616"/>
        <dbReference type="ChEBI" id="CHEBI:43474"/>
        <dbReference type="ChEBI" id="CHEBI:456216"/>
        <dbReference type="EC" id="3.6.4.12"/>
    </reaction>
</comment>
<dbReference type="Pfam" id="PF00493">
    <property type="entry name" value="MCM"/>
    <property type="match status" value="1"/>
</dbReference>
<feature type="compositionally biased region" description="Basic and acidic residues" evidence="15">
    <location>
        <begin position="123"/>
        <end position="145"/>
    </location>
</feature>
<evidence type="ECO:0000313" key="17">
    <source>
        <dbReference type="EMBL" id="ANQ06620.1"/>
    </source>
</evidence>
<sequence length="1136" mass="128823">MDTLVHLYFNQSELNEEVKTLILSWVSFFKNNWKSLFNVDKEIVLNLEFFLDNKKLMSRNPPPNNEVYLHELKKNPEIVLKFMKLALHLLLCKMLHIGEVLPEEVPVGGDDLCNTTGHSANNMKKDKPIGGDHPERGGNFKKRDNIGMRSSTSLRSSFINRDEISDFENDDPLINELKCDRYKESEFFKTYFLTNRITIYIYNWNKLNKFEDLKSEKVNQLISLRGSVLRVSPIQLLITKLDFMCEKCKGVIQIEFTDGKYDTPKKCPNGECESYHFQPIRESAKSVEYQKIILKENKKMLNSMNEVGDSNVKNLTVTLEVSKFFINSCVPGNYVEVVGILKVISYNNSYFINGKNSIYNMYVDCLSIFPLSSKKYLNNSSFNFEKIKDTKNKLYNSLLWESYVDKIEKKMLLYGCDGRGANVDKLDGEKEGDPTCRNKPSFIGDAPAGTHLRSLSHIGNKEVPASTQCYRPIGGANYDATSEIDVKAKTNVSFDASTVNNSIEMNTYEELICEGIGEMLSEDVTTTSGESQNGTSRVHDSVEKATTSNGEKRKNGKDPPAGGGTNRGTSSMLQDCQLDDDELYMYGDYIDEETLGVERKRKREKGDYGGGGEMDELGWPSDPNGMNQPGQATHPDDPNNPNNPNGEHHLKKTTQFDENVLEFIKDMHKYGKNKFYLLVASLCPRIIMSSYIKAGILLSLLGGKTIYDEYKQIKRRGNIHNLLIGDPGLGKSRILQYVSNIIENSLFICSTSTSINGLTACAFKDPTNNEYSLEGGALVLSDKGICCIDELDKISLTDQQSFLECMESQCINISKAGIVCNLKTRCSIIAASNPKEGKYNYNKTVFENIKIPFPLLSRFDLVFLLTDKMSEEKDYQISNYLINSTYDAKGKKEKKKKKKKGTGRKPMGGTRKSDGSDHSDDSERNDEDMFSLKNDLLNKCKQINERSYLPVELLGVFIKYCRKCIFPTLSDPAKKYIRKFYLHLRSLSATESHISSPITIRQLESLIRLCQARARGDLSNVVTLYHAKEVVEIYQKTIFYPSYLKTLNFKEKPTSKKVKKGKSVAAISNVFKEGIIQMVKNGQNKIFNKDLRNLAKSVILSAESYISDEAIIHYLNNEGFILYKGGYWEVDPFYLQ</sequence>
<dbReference type="PROSITE" id="PS00847">
    <property type="entry name" value="MCM_1"/>
    <property type="match status" value="1"/>
</dbReference>
<evidence type="ECO:0000259" key="16">
    <source>
        <dbReference type="PROSITE" id="PS50051"/>
    </source>
</evidence>
<evidence type="ECO:0000256" key="9">
    <source>
        <dbReference type="ARBA" id="ARBA00023125"/>
    </source>
</evidence>
<keyword evidence="4 14" id="KW-0547">Nucleotide-binding</keyword>
<dbReference type="FunFam" id="2.20.28.10:FF:000007">
    <property type="entry name" value="DNA helicase MCM8 isoform X1"/>
    <property type="match status" value="1"/>
</dbReference>
<dbReference type="VEuPathDB" id="PlasmoDB:PCOAH_00007430"/>